<dbReference type="InterPro" id="IPR008537">
    <property type="entry name" value="DUF819"/>
</dbReference>
<keyword evidence="1" id="KW-0472">Membrane</keyword>
<accession>A0A7S1FZC8</accession>
<feature type="transmembrane region" description="Helical" evidence="1">
    <location>
        <begin position="179"/>
        <end position="198"/>
    </location>
</feature>
<reference evidence="2" key="1">
    <citation type="submission" date="2021-01" db="EMBL/GenBank/DDBJ databases">
        <authorList>
            <person name="Corre E."/>
            <person name="Pelletier E."/>
            <person name="Niang G."/>
            <person name="Scheremetjew M."/>
            <person name="Finn R."/>
            <person name="Kale V."/>
            <person name="Holt S."/>
            <person name="Cochrane G."/>
            <person name="Meng A."/>
            <person name="Brown T."/>
            <person name="Cohen L."/>
        </authorList>
    </citation>
    <scope>NUCLEOTIDE SEQUENCE</scope>
    <source>
        <strain evidence="2">308</strain>
    </source>
</reference>
<feature type="transmembrane region" description="Helical" evidence="1">
    <location>
        <begin position="70"/>
        <end position="93"/>
    </location>
</feature>
<feature type="transmembrane region" description="Helical" evidence="1">
    <location>
        <begin position="324"/>
        <end position="341"/>
    </location>
</feature>
<gene>
    <name evidence="2" type="ORF">CHYS00102_LOCUS23656</name>
</gene>
<dbReference type="PANTHER" id="PTHR34289">
    <property type="entry name" value="PROTEIN, PUTATIVE (DUF819)-RELATED"/>
    <property type="match status" value="1"/>
</dbReference>
<feature type="transmembrane region" description="Helical" evidence="1">
    <location>
        <begin position="37"/>
        <end position="58"/>
    </location>
</feature>
<name>A0A7S1FZC8_9STRA</name>
<keyword evidence="1" id="KW-1133">Transmembrane helix</keyword>
<organism evidence="2">
    <name type="scientific">Corethron hystrix</name>
    <dbReference type="NCBI Taxonomy" id="216773"/>
    <lineage>
        <taxon>Eukaryota</taxon>
        <taxon>Sar</taxon>
        <taxon>Stramenopiles</taxon>
        <taxon>Ochrophyta</taxon>
        <taxon>Bacillariophyta</taxon>
        <taxon>Coscinodiscophyceae</taxon>
        <taxon>Corethrophycidae</taxon>
        <taxon>Corethrales</taxon>
        <taxon>Corethraceae</taxon>
        <taxon>Corethron</taxon>
    </lineage>
</organism>
<dbReference type="PANTHER" id="PTHR34289:SF8">
    <property type="entry name" value="DUF819 DOMAIN-CONTAINING PROTEIN"/>
    <property type="match status" value="1"/>
</dbReference>
<sequence length="361" mass="38467">MRMKNTQDLYNERKKSALFSQKVVQNNLIFELHSPYFILYDSSYVGGTINFFATAQILTKATGHSRHENLLGAMAAADVAVMAVYFSFLAALADLGNSSVWRKVFPSFSQNDARQNVSQNVPEVGGNIFEGCAATVTQEDVASKNAAAVCDTVLELWSATLGLCLCFGIVQISNVVEKIFAGAFISIPGMSTMIVAVLSPVVGNQIIRRFRPNMQRRFLTSLSAVSTAFFLSIFSSMGVSVDIAGLLSLGTQALCFASLALAVHVVGLGAGALLINRFWGLLMGSEKRSVLGLDEIMVASNAGIGGASTAAIFAGRIVNKDNSINLALAGTLWGVIGYCVGTPMGVTLSHHLAQTILNKKY</sequence>
<evidence type="ECO:0000313" key="2">
    <source>
        <dbReference type="EMBL" id="CAD8896442.1"/>
    </source>
</evidence>
<feature type="transmembrane region" description="Helical" evidence="1">
    <location>
        <begin position="251"/>
        <end position="275"/>
    </location>
</feature>
<keyword evidence="1" id="KW-0812">Transmembrane</keyword>
<dbReference type="EMBL" id="HBFR01032537">
    <property type="protein sequence ID" value="CAD8896442.1"/>
    <property type="molecule type" value="Transcribed_RNA"/>
</dbReference>
<evidence type="ECO:0000256" key="1">
    <source>
        <dbReference type="SAM" id="Phobius"/>
    </source>
</evidence>
<feature type="transmembrane region" description="Helical" evidence="1">
    <location>
        <begin position="153"/>
        <end position="173"/>
    </location>
</feature>
<feature type="transmembrane region" description="Helical" evidence="1">
    <location>
        <begin position="296"/>
        <end position="318"/>
    </location>
</feature>
<dbReference type="Pfam" id="PF05684">
    <property type="entry name" value="DUF819"/>
    <property type="match status" value="1"/>
</dbReference>
<feature type="transmembrane region" description="Helical" evidence="1">
    <location>
        <begin position="218"/>
        <end position="239"/>
    </location>
</feature>
<proteinExistence type="predicted"/>
<protein>
    <submittedName>
        <fullName evidence="2">Uncharacterized protein</fullName>
    </submittedName>
</protein>
<dbReference type="AlphaFoldDB" id="A0A7S1FZC8"/>